<dbReference type="Proteomes" id="UP000600220">
    <property type="component" value="Unassembled WGS sequence"/>
</dbReference>
<keyword evidence="1" id="KW-1133">Transmembrane helix</keyword>
<accession>A0A166QKM2</accession>
<proteinExistence type="predicted"/>
<reference evidence="6" key="3">
    <citation type="journal article" date="2018" name="Vet. Microbiol.">
        <title>Molecular epidemiology of methicillin-resistant staphylococci amongst veterinary personnel, personnel-owned pets, patients and the hospital environment of two companion animal veterinary hospitals.</title>
        <authorList>
            <person name="Worthing K.A."/>
            <person name="Brown J."/>
            <person name="Gerber L."/>
            <person name="Abraham S."/>
            <person name="Trott D."/>
            <person name="Norris J.M."/>
        </authorList>
    </citation>
    <scope>NUCLEOTIDE SEQUENCE [LARGE SCALE GENOMIC DNA]</scope>
    <source>
        <strain evidence="6">ST496-2</strain>
    </source>
</reference>
<dbReference type="EMBL" id="QQPC01000009">
    <property type="protein sequence ID" value="REA83858.1"/>
    <property type="molecule type" value="Genomic_DNA"/>
</dbReference>
<sequence>MKKRFYCKHGFTLPLLFIILSAYFAFISFYLLIYSLKLQTIDALSDDYEYQIARIIDKGE</sequence>
<evidence type="ECO:0000256" key="1">
    <source>
        <dbReference type="SAM" id="Phobius"/>
    </source>
</evidence>
<dbReference type="Proteomes" id="UP000256409">
    <property type="component" value="Unassembled WGS sequence"/>
</dbReference>
<gene>
    <name evidence="3" type="ORF">DD902_05850</name>
    <name evidence="4" type="ORF">DV961_01960</name>
    <name evidence="2" type="ORF">EGV54_01425</name>
</gene>
<organism evidence="3 5">
    <name type="scientific">Staphylococcus pseudintermedius</name>
    <dbReference type="NCBI Taxonomy" id="283734"/>
    <lineage>
        <taxon>Bacteria</taxon>
        <taxon>Bacillati</taxon>
        <taxon>Bacillota</taxon>
        <taxon>Bacilli</taxon>
        <taxon>Bacillales</taxon>
        <taxon>Staphylococcaceae</taxon>
        <taxon>Staphylococcus</taxon>
        <taxon>Staphylococcus intermedius group</taxon>
    </lineage>
</organism>
<feature type="transmembrane region" description="Helical" evidence="1">
    <location>
        <begin position="12"/>
        <end position="33"/>
    </location>
</feature>
<keyword evidence="7" id="KW-1185">Reference proteome</keyword>
<evidence type="ECO:0000313" key="3">
    <source>
        <dbReference type="EMBL" id="PWZ75313.1"/>
    </source>
</evidence>
<evidence type="ECO:0000313" key="4">
    <source>
        <dbReference type="EMBL" id="REA83858.1"/>
    </source>
</evidence>
<keyword evidence="1" id="KW-0812">Transmembrane</keyword>
<comment type="caution">
    <text evidence="3">The sequence shown here is derived from an EMBL/GenBank/DDBJ whole genome shotgun (WGS) entry which is preliminary data.</text>
</comment>
<evidence type="ECO:0000313" key="7">
    <source>
        <dbReference type="Proteomes" id="UP000600220"/>
    </source>
</evidence>
<evidence type="ECO:0000313" key="5">
    <source>
        <dbReference type="Proteomes" id="UP000246800"/>
    </source>
</evidence>
<dbReference type="AlphaFoldDB" id="A0A166QKM2"/>
<dbReference type="EMBL" id="QEIT01000028">
    <property type="protein sequence ID" value="PWZ75313.1"/>
    <property type="molecule type" value="Genomic_DNA"/>
</dbReference>
<dbReference type="EMBL" id="AAXKXX010000001">
    <property type="protein sequence ID" value="EGQ4383762.1"/>
    <property type="molecule type" value="Genomic_DNA"/>
</dbReference>
<reference evidence="3 5" key="1">
    <citation type="journal article" date="2018" name="Vet. Microbiol.">
        <title>Clonal diversity and geographic distribution of methicillin-resistant Staphylococcus pseudintermedius from Australian animals: Discovery of novel sequence types.</title>
        <authorList>
            <person name="Worthing K.A."/>
            <person name="Abraham S."/>
            <person name="Coombs G.W."/>
            <person name="Pang S."/>
            <person name="Saputra S."/>
            <person name="Jordan D."/>
            <person name="Trott D.J."/>
            <person name="Norris J.M."/>
        </authorList>
    </citation>
    <scope>NUCLEOTIDE SEQUENCE [LARGE SCALE GENOMIC DNA]</scope>
    <source>
        <strain evidence="3 5">ST525 1</strain>
    </source>
</reference>
<keyword evidence="1" id="KW-0472">Membrane</keyword>
<evidence type="ECO:0000313" key="6">
    <source>
        <dbReference type="Proteomes" id="UP000256409"/>
    </source>
</evidence>
<evidence type="ECO:0000313" key="2">
    <source>
        <dbReference type="EMBL" id="EGQ4383762.1"/>
    </source>
</evidence>
<protein>
    <submittedName>
        <fullName evidence="3">Uncharacterized protein</fullName>
    </submittedName>
</protein>
<name>A0A166QKM2_STAPS</name>
<dbReference type="Proteomes" id="UP000246800">
    <property type="component" value="Unassembled WGS sequence"/>
</dbReference>
<reference evidence="4" key="2">
    <citation type="journal article" date="2018" name="Vet. Microbiol.">
        <title>Methicillin-resistant staphylococci amongst veterinary personnel, personnel-owned pets, patients and the hospital environment of two small animal veterinary hospitals.</title>
        <authorList>
            <person name="Worthing K.A."/>
            <person name="Brown J."/>
            <person name="Gerber L."/>
            <person name="Abraham S."/>
            <person name="Trott D."/>
            <person name="Norris J.M."/>
        </authorList>
    </citation>
    <scope>NUCLEOTIDE SEQUENCE</scope>
    <source>
        <strain evidence="4">ST496-2</strain>
    </source>
</reference>
<reference evidence="2 7" key="4">
    <citation type="submission" date="2018-11" db="EMBL/GenBank/DDBJ databases">
        <authorList>
            <consortium name="Veterinary Laboratory Investigation and Response Network"/>
        </authorList>
    </citation>
    <scope>NUCLEOTIDE SEQUENCE [LARGE SCALE GENOMIC DNA]</scope>
    <source>
        <strain evidence="2 7">SPSE-18-VL-LA-PA-Ryan-0021</strain>
    </source>
</reference>